<sequence>MTASDTWRSLPLHYAIIEELERKGGSAKDVDLYKALRDKMDITFAELLHALMKLEMQGIVYVSVLKENLRNVELLRKP</sequence>
<keyword evidence="2" id="KW-1185">Reference proteome</keyword>
<evidence type="ECO:0000313" key="2">
    <source>
        <dbReference type="Proteomes" id="UP000053352"/>
    </source>
</evidence>
<dbReference type="STRING" id="2309.CF15_01360"/>
<name>A0A0V8RTW9_PYROC</name>
<dbReference type="AlphaFoldDB" id="A0A0V8RTW9"/>
<dbReference type="RefSeq" id="WP_058370194.1">
    <property type="nucleotide sequence ID" value="NZ_LNTB01000001.1"/>
</dbReference>
<proteinExistence type="predicted"/>
<reference evidence="1 2" key="1">
    <citation type="submission" date="2015-11" db="EMBL/GenBank/DDBJ databases">
        <title>Genome sequence of Pyrodictium occultum PL-19, a marine hyperthermophilic archaeon isolated from Volcano, Italy.</title>
        <authorList>
            <person name="Utturkar S."/>
            <person name="Huber H."/>
            <person name="Leptihn S."/>
            <person name="Brown S."/>
            <person name="Stetter K.O."/>
            <person name="Podar M."/>
        </authorList>
    </citation>
    <scope>NUCLEOTIDE SEQUENCE [LARGE SCALE GENOMIC DNA]</scope>
    <source>
        <strain evidence="1 2">PL-19</strain>
    </source>
</reference>
<dbReference type="OrthoDB" id="14757at2157"/>
<evidence type="ECO:0008006" key="3">
    <source>
        <dbReference type="Google" id="ProtNLM"/>
    </source>
</evidence>
<accession>A0A0V8RTW9</accession>
<gene>
    <name evidence="1" type="ORF">CF15_01360</name>
</gene>
<comment type="caution">
    <text evidence="1">The sequence shown here is derived from an EMBL/GenBank/DDBJ whole genome shotgun (WGS) entry which is preliminary data.</text>
</comment>
<protein>
    <recommendedName>
        <fullName evidence="3">DNA-binding protein</fullName>
    </recommendedName>
</protein>
<dbReference type="Proteomes" id="UP000053352">
    <property type="component" value="Unassembled WGS sequence"/>
</dbReference>
<dbReference type="EMBL" id="LNTB01000001">
    <property type="protein sequence ID" value="KSW11518.1"/>
    <property type="molecule type" value="Genomic_DNA"/>
</dbReference>
<organism evidence="1 2">
    <name type="scientific">Pyrodictium occultum</name>
    <dbReference type="NCBI Taxonomy" id="2309"/>
    <lineage>
        <taxon>Archaea</taxon>
        <taxon>Thermoproteota</taxon>
        <taxon>Thermoprotei</taxon>
        <taxon>Desulfurococcales</taxon>
        <taxon>Pyrodictiaceae</taxon>
        <taxon>Pyrodictium</taxon>
    </lineage>
</organism>
<evidence type="ECO:0000313" key="1">
    <source>
        <dbReference type="EMBL" id="KSW11518.1"/>
    </source>
</evidence>